<evidence type="ECO:0000313" key="3">
    <source>
        <dbReference type="Proteomes" id="UP000187609"/>
    </source>
</evidence>
<feature type="compositionally biased region" description="Polar residues" evidence="1">
    <location>
        <begin position="85"/>
        <end position="105"/>
    </location>
</feature>
<evidence type="ECO:0000313" key="2">
    <source>
        <dbReference type="EMBL" id="OIT38023.1"/>
    </source>
</evidence>
<comment type="caution">
    <text evidence="2">The sequence shown here is derived from an EMBL/GenBank/DDBJ whole genome shotgun (WGS) entry which is preliminary data.</text>
</comment>
<reference evidence="2" key="1">
    <citation type="submission" date="2016-11" db="EMBL/GenBank/DDBJ databases">
        <title>The genome of Nicotiana attenuata.</title>
        <authorList>
            <person name="Xu S."/>
            <person name="Brockmoeller T."/>
            <person name="Gaquerel E."/>
            <person name="Navarro A."/>
            <person name="Kuhl H."/>
            <person name="Gase K."/>
            <person name="Ling Z."/>
            <person name="Zhou W."/>
            <person name="Kreitzer C."/>
            <person name="Stanke M."/>
            <person name="Tang H."/>
            <person name="Lyons E."/>
            <person name="Pandey P."/>
            <person name="Pandey S.P."/>
            <person name="Timmermann B."/>
            <person name="Baldwin I.T."/>
        </authorList>
    </citation>
    <scope>NUCLEOTIDE SEQUENCE [LARGE SCALE GENOMIC DNA]</scope>
    <source>
        <strain evidence="2">UT</strain>
    </source>
</reference>
<dbReference type="Gramene" id="OIT38023">
    <property type="protein sequence ID" value="OIT38023"/>
    <property type="gene ID" value="A4A49_55951"/>
</dbReference>
<dbReference type="EMBL" id="MJEQ01000244">
    <property type="protein sequence ID" value="OIT38023.1"/>
    <property type="molecule type" value="Genomic_DNA"/>
</dbReference>
<keyword evidence="3" id="KW-1185">Reference proteome</keyword>
<dbReference type="AlphaFoldDB" id="A0A314L942"/>
<feature type="non-terminal residue" evidence="2">
    <location>
        <position position="105"/>
    </location>
</feature>
<organism evidence="2 3">
    <name type="scientific">Nicotiana attenuata</name>
    <name type="common">Coyote tobacco</name>
    <dbReference type="NCBI Taxonomy" id="49451"/>
    <lineage>
        <taxon>Eukaryota</taxon>
        <taxon>Viridiplantae</taxon>
        <taxon>Streptophyta</taxon>
        <taxon>Embryophyta</taxon>
        <taxon>Tracheophyta</taxon>
        <taxon>Spermatophyta</taxon>
        <taxon>Magnoliopsida</taxon>
        <taxon>eudicotyledons</taxon>
        <taxon>Gunneridae</taxon>
        <taxon>Pentapetalae</taxon>
        <taxon>asterids</taxon>
        <taxon>lamiids</taxon>
        <taxon>Solanales</taxon>
        <taxon>Solanaceae</taxon>
        <taxon>Nicotianoideae</taxon>
        <taxon>Nicotianeae</taxon>
        <taxon>Nicotiana</taxon>
    </lineage>
</organism>
<sequence>MGRGRPRKLATAIPIGNIMEAGNPQVAEIRRAEVVDAVIDPMERWPPLSAMKEALKTLHATSPVVMIENAKVNSVAQVRIGGSNQGKNDIHANSNRTQQVGEIVR</sequence>
<evidence type="ECO:0000256" key="1">
    <source>
        <dbReference type="SAM" id="MobiDB-lite"/>
    </source>
</evidence>
<accession>A0A314L942</accession>
<dbReference type="Proteomes" id="UP000187609">
    <property type="component" value="Unassembled WGS sequence"/>
</dbReference>
<gene>
    <name evidence="2" type="ORF">A4A49_55951</name>
</gene>
<proteinExistence type="predicted"/>
<name>A0A314L942_NICAT</name>
<protein>
    <submittedName>
        <fullName evidence="2">Uncharacterized protein</fullName>
    </submittedName>
</protein>
<feature type="region of interest" description="Disordered" evidence="1">
    <location>
        <begin position="82"/>
        <end position="105"/>
    </location>
</feature>